<dbReference type="Proteomes" id="UP000076962">
    <property type="component" value="Unassembled WGS sequence"/>
</dbReference>
<reference evidence="5 6" key="1">
    <citation type="submission" date="2016-05" db="EMBL/GenBank/DDBJ databases">
        <title>Single-cell genome of chain-forming Candidatus Thiomargarita nelsonii and comparison to other large sulfur-oxidizing bacteria.</title>
        <authorList>
            <person name="Winkel M."/>
            <person name="Salman V."/>
            <person name="Woyke T."/>
            <person name="Schulz-Vogt H."/>
            <person name="Richter M."/>
            <person name="Flood B."/>
            <person name="Bailey J."/>
            <person name="Amann R."/>
            <person name="Mussmann M."/>
        </authorList>
    </citation>
    <scope>NUCLEOTIDE SEQUENCE [LARGE SCALE GENOMIC DNA]</scope>
    <source>
        <strain evidence="5 6">THI036</strain>
    </source>
</reference>
<evidence type="ECO:0000259" key="4">
    <source>
        <dbReference type="Pfam" id="PF06832"/>
    </source>
</evidence>
<dbReference type="EMBL" id="LUTY01002464">
    <property type="protein sequence ID" value="OAD20329.1"/>
    <property type="molecule type" value="Genomic_DNA"/>
</dbReference>
<sequence>MQRLRQIGLSSLTAHSDYYGDGLALGNGGVTLFELVQAYTSLANQGDIHPLKVLRNAPHTSKLQIFTPEVTSIIADILSDPDARSNEFGRSTLLRFPIQTAVKTGTSTDYRDAWAIGFNHRYTVGVWLGNLDQQPMSNVSGASGPALVLRAVFAELNRYEETQPLYLSPQLHKVNICRSTGQRATGDCPSRVEWFIAGTELKEASQTIESKPLRLKQPSPGLQLAMDPRIPDEYEAFALRVSDTPLEEADLIEWLVDGEVIGTTSPDERQFLWPVERGTHLAQARVLFPSSEKPLATPIVRFYVK</sequence>
<accession>A0A176RX79</accession>
<dbReference type="GO" id="GO:0008955">
    <property type="term" value="F:peptidoglycan glycosyltransferase activity"/>
    <property type="evidence" value="ECO:0007669"/>
    <property type="project" value="TreeGrafter"/>
</dbReference>
<organism evidence="5 6">
    <name type="scientific">Candidatus Thiomargarita nelsonii</name>
    <dbReference type="NCBI Taxonomy" id="1003181"/>
    <lineage>
        <taxon>Bacteria</taxon>
        <taxon>Pseudomonadati</taxon>
        <taxon>Pseudomonadota</taxon>
        <taxon>Gammaproteobacteria</taxon>
        <taxon>Thiotrichales</taxon>
        <taxon>Thiotrichaceae</taxon>
        <taxon>Thiomargarita</taxon>
    </lineage>
</organism>
<proteinExistence type="predicted"/>
<name>A0A176RX79_9GAMM</name>
<feature type="domain" description="Penicillin-binding protein transpeptidase" evidence="3">
    <location>
        <begin position="28"/>
        <end position="119"/>
    </location>
</feature>
<dbReference type="Gene3D" id="3.40.710.10">
    <property type="entry name" value="DD-peptidase/beta-lactamase superfamily"/>
    <property type="match status" value="1"/>
</dbReference>
<dbReference type="GO" id="GO:0009252">
    <property type="term" value="P:peptidoglycan biosynthetic process"/>
    <property type="evidence" value="ECO:0007669"/>
    <property type="project" value="TreeGrafter"/>
</dbReference>
<protein>
    <submittedName>
        <fullName evidence="5">Penicillin-binding protein 1C</fullName>
    </submittedName>
</protein>
<dbReference type="Pfam" id="PF06832">
    <property type="entry name" value="BiPBP_C"/>
    <property type="match status" value="1"/>
</dbReference>
<dbReference type="InterPro" id="IPR012338">
    <property type="entry name" value="Beta-lactam/transpept-like"/>
</dbReference>
<dbReference type="PANTHER" id="PTHR32282">
    <property type="entry name" value="BINDING PROTEIN TRANSPEPTIDASE, PUTATIVE-RELATED"/>
    <property type="match status" value="1"/>
</dbReference>
<evidence type="ECO:0000256" key="2">
    <source>
        <dbReference type="ARBA" id="ARBA00022679"/>
    </source>
</evidence>
<comment type="caution">
    <text evidence="5">The sequence shown here is derived from an EMBL/GenBank/DDBJ whole genome shotgun (WGS) entry which is preliminary data.</text>
</comment>
<keyword evidence="2" id="KW-0808">Transferase</keyword>
<dbReference type="InterPro" id="IPR009647">
    <property type="entry name" value="PBP_C"/>
</dbReference>
<dbReference type="GO" id="GO:0008658">
    <property type="term" value="F:penicillin binding"/>
    <property type="evidence" value="ECO:0007669"/>
    <property type="project" value="InterPro"/>
</dbReference>
<dbReference type="InterPro" id="IPR001460">
    <property type="entry name" value="PCN-bd_Tpept"/>
</dbReference>
<dbReference type="AlphaFoldDB" id="A0A176RX79"/>
<dbReference type="PANTHER" id="PTHR32282:SF15">
    <property type="entry name" value="PENICILLIN-BINDING PROTEIN 1C"/>
    <property type="match status" value="1"/>
</dbReference>
<dbReference type="SUPFAM" id="SSF56601">
    <property type="entry name" value="beta-lactamase/transpeptidase-like"/>
    <property type="match status" value="1"/>
</dbReference>
<dbReference type="GO" id="GO:0030288">
    <property type="term" value="C:outer membrane-bounded periplasmic space"/>
    <property type="evidence" value="ECO:0007669"/>
    <property type="project" value="TreeGrafter"/>
</dbReference>
<dbReference type="PATRIC" id="fig|1003181.4.peg.5226"/>
<keyword evidence="6" id="KW-1185">Reference proteome</keyword>
<evidence type="ECO:0000259" key="3">
    <source>
        <dbReference type="Pfam" id="PF00905"/>
    </source>
</evidence>
<gene>
    <name evidence="5" type="ORF">THIOM_003975</name>
</gene>
<dbReference type="Pfam" id="PF00905">
    <property type="entry name" value="Transpeptidase"/>
    <property type="match status" value="1"/>
</dbReference>
<evidence type="ECO:0000256" key="1">
    <source>
        <dbReference type="ARBA" id="ARBA00022676"/>
    </source>
</evidence>
<keyword evidence="1" id="KW-0328">Glycosyltransferase</keyword>
<dbReference type="InterPro" id="IPR050396">
    <property type="entry name" value="Glycosyltr_51/Transpeptidase"/>
</dbReference>
<evidence type="ECO:0000313" key="5">
    <source>
        <dbReference type="EMBL" id="OAD20329.1"/>
    </source>
</evidence>
<feature type="domain" description="Penicillin-binding C-terminal" evidence="4">
    <location>
        <begin position="204"/>
        <end position="280"/>
    </location>
</feature>
<evidence type="ECO:0000313" key="6">
    <source>
        <dbReference type="Proteomes" id="UP000076962"/>
    </source>
</evidence>